<dbReference type="InterPro" id="IPR046960">
    <property type="entry name" value="PPR_At4g14850-like_plant"/>
</dbReference>
<dbReference type="NCBIfam" id="TIGR00756">
    <property type="entry name" value="PPR"/>
    <property type="match status" value="3"/>
</dbReference>
<dbReference type="GO" id="GO:0009451">
    <property type="term" value="P:RNA modification"/>
    <property type="evidence" value="ECO:0007669"/>
    <property type="project" value="InterPro"/>
</dbReference>
<feature type="repeat" description="PPR" evidence="2">
    <location>
        <begin position="52"/>
        <end position="86"/>
    </location>
</feature>
<evidence type="ECO:0000313" key="3">
    <source>
        <dbReference type="EMBL" id="CAL1392395.1"/>
    </source>
</evidence>
<dbReference type="GO" id="GO:0003723">
    <property type="term" value="F:RNA binding"/>
    <property type="evidence" value="ECO:0007669"/>
    <property type="project" value="InterPro"/>
</dbReference>
<feature type="repeat" description="PPR" evidence="2">
    <location>
        <begin position="153"/>
        <end position="183"/>
    </location>
</feature>
<dbReference type="InterPro" id="IPR011990">
    <property type="entry name" value="TPR-like_helical_dom_sf"/>
</dbReference>
<dbReference type="Pfam" id="PF20431">
    <property type="entry name" value="E_motif"/>
    <property type="match status" value="1"/>
</dbReference>
<gene>
    <name evidence="3" type="ORF">LTRI10_LOCUS33045</name>
</gene>
<reference evidence="3 4" key="1">
    <citation type="submission" date="2024-04" db="EMBL/GenBank/DDBJ databases">
        <authorList>
            <person name="Fracassetti M."/>
        </authorList>
    </citation>
    <scope>NUCLEOTIDE SEQUENCE [LARGE SCALE GENOMIC DNA]</scope>
</reference>
<organism evidence="3 4">
    <name type="scientific">Linum trigynum</name>
    <dbReference type="NCBI Taxonomy" id="586398"/>
    <lineage>
        <taxon>Eukaryota</taxon>
        <taxon>Viridiplantae</taxon>
        <taxon>Streptophyta</taxon>
        <taxon>Embryophyta</taxon>
        <taxon>Tracheophyta</taxon>
        <taxon>Spermatophyta</taxon>
        <taxon>Magnoliopsida</taxon>
        <taxon>eudicotyledons</taxon>
        <taxon>Gunneridae</taxon>
        <taxon>Pentapetalae</taxon>
        <taxon>rosids</taxon>
        <taxon>fabids</taxon>
        <taxon>Malpighiales</taxon>
        <taxon>Linaceae</taxon>
        <taxon>Linum</taxon>
    </lineage>
</organism>
<dbReference type="PROSITE" id="PS51375">
    <property type="entry name" value="PPR"/>
    <property type="match status" value="5"/>
</dbReference>
<accession>A0AAV2F3Z1</accession>
<evidence type="ECO:0008006" key="5">
    <source>
        <dbReference type="Google" id="ProtNLM"/>
    </source>
</evidence>
<dbReference type="AlphaFoldDB" id="A0AAV2F3Z1"/>
<feature type="repeat" description="PPR" evidence="2">
    <location>
        <begin position="184"/>
        <end position="218"/>
    </location>
</feature>
<protein>
    <recommendedName>
        <fullName evidence="5">Pentatricopeptide repeat-containing protein</fullName>
    </recommendedName>
</protein>
<dbReference type="Pfam" id="PF01535">
    <property type="entry name" value="PPR"/>
    <property type="match status" value="1"/>
</dbReference>
<sequence length="504" mass="56196">MAPSLCRLVLSLPFPRKTRALPRNLHSCTWVLKPDTAGSSAHQLFVQLPIPDTRTATKLIGQLARQKQHREALRLFSEMLYRNIRPSEFTFGTVIPLSTAIKDIELGRQFHCCALRMGLHSVVFVGTALLDFYAKLVSLHEARMAFEDIDHPNVVSYTTLVHGYLKKGSCKEAIRLFNRIPERNVVSWNAMIGGLSQMGHNEEAINIFVHMLRQCVTPVESTFPRAIIAASNVAAIGMGKSFHACAVKTNCHLDVFVANSLISFYSKCGDMEDSLLVFDKLPDRNVVSWNAVICGLAQNGRAKDALMFFDRMLASGFNPNDVTLLGVLWACNHAGLVDAGYSHFNQARIRNPSALRPEHYACMVDLLSRCGRFQEAAAFIMSLPFDPGIGFWKALLGGCRIHSNEELGALAARKILALDPGCDVSSYVMLSNAYSSAGKWGEASYVRREMKEKGLMRVCGCSWIEIKGEVRVFTNRDENCKHKDDIYWMLNFLVEQSVMATGHL</sequence>
<dbReference type="Pfam" id="PF12854">
    <property type="entry name" value="PPR_1"/>
    <property type="match status" value="1"/>
</dbReference>
<dbReference type="InterPro" id="IPR046848">
    <property type="entry name" value="E_motif"/>
</dbReference>
<dbReference type="EMBL" id="OZ034819">
    <property type="protein sequence ID" value="CAL1392395.1"/>
    <property type="molecule type" value="Genomic_DNA"/>
</dbReference>
<dbReference type="FunFam" id="1.25.40.10:FF:000090">
    <property type="entry name" value="Pentatricopeptide repeat-containing protein, chloroplastic"/>
    <property type="match status" value="1"/>
</dbReference>
<dbReference type="Proteomes" id="UP001497516">
    <property type="component" value="Chromosome 6"/>
</dbReference>
<keyword evidence="4" id="KW-1185">Reference proteome</keyword>
<name>A0AAV2F3Z1_9ROSI</name>
<feature type="repeat" description="PPR" evidence="2">
    <location>
        <begin position="423"/>
        <end position="457"/>
    </location>
</feature>
<dbReference type="Gene3D" id="1.25.40.10">
    <property type="entry name" value="Tetratricopeptide repeat domain"/>
    <property type="match status" value="4"/>
</dbReference>
<dbReference type="PANTHER" id="PTHR47926">
    <property type="entry name" value="PENTATRICOPEPTIDE REPEAT-CONTAINING PROTEIN"/>
    <property type="match status" value="1"/>
</dbReference>
<keyword evidence="1" id="KW-0677">Repeat</keyword>
<feature type="repeat" description="PPR" evidence="2">
    <location>
        <begin position="285"/>
        <end position="319"/>
    </location>
</feature>
<evidence type="ECO:0000313" key="4">
    <source>
        <dbReference type="Proteomes" id="UP001497516"/>
    </source>
</evidence>
<dbReference type="InterPro" id="IPR002885">
    <property type="entry name" value="PPR_rpt"/>
</dbReference>
<dbReference type="PANTHER" id="PTHR47926:SF357">
    <property type="entry name" value="PENTATRICOPEPTIDE REPEAT-CONTAINING PROTEIN"/>
    <property type="match status" value="1"/>
</dbReference>
<evidence type="ECO:0000256" key="2">
    <source>
        <dbReference type="PROSITE-ProRule" id="PRU00708"/>
    </source>
</evidence>
<proteinExistence type="predicted"/>
<evidence type="ECO:0000256" key="1">
    <source>
        <dbReference type="ARBA" id="ARBA00022737"/>
    </source>
</evidence>
<dbReference type="Pfam" id="PF13041">
    <property type="entry name" value="PPR_2"/>
    <property type="match status" value="2"/>
</dbReference>